<accession>W7TI75</accession>
<feature type="transmembrane region" description="Helical" evidence="2">
    <location>
        <begin position="226"/>
        <end position="253"/>
    </location>
</feature>
<gene>
    <name evidence="3" type="ORF">Naga_100001g205</name>
</gene>
<comment type="caution">
    <text evidence="3">The sequence shown here is derived from an EMBL/GenBank/DDBJ whole genome shotgun (WGS) entry which is preliminary data.</text>
</comment>
<feature type="compositionally biased region" description="Gly residues" evidence="1">
    <location>
        <begin position="371"/>
        <end position="387"/>
    </location>
</feature>
<dbReference type="AlphaFoldDB" id="W7TI75"/>
<evidence type="ECO:0000256" key="2">
    <source>
        <dbReference type="SAM" id="Phobius"/>
    </source>
</evidence>
<evidence type="ECO:0000313" key="3">
    <source>
        <dbReference type="EMBL" id="EWM26705.1"/>
    </source>
</evidence>
<feature type="region of interest" description="Disordered" evidence="1">
    <location>
        <begin position="368"/>
        <end position="397"/>
    </location>
</feature>
<keyword evidence="2" id="KW-0472">Membrane</keyword>
<reference evidence="3 4" key="1">
    <citation type="journal article" date="2014" name="Mol. Plant">
        <title>Chromosome Scale Genome Assembly and Transcriptome Profiling of Nannochloropsis gaditana in Nitrogen Depletion.</title>
        <authorList>
            <person name="Corteggiani Carpinelli E."/>
            <person name="Telatin A."/>
            <person name="Vitulo N."/>
            <person name="Forcato C."/>
            <person name="D'Angelo M."/>
            <person name="Schiavon R."/>
            <person name="Vezzi A."/>
            <person name="Giacometti G.M."/>
            <person name="Morosinotto T."/>
            <person name="Valle G."/>
        </authorList>
    </citation>
    <scope>NUCLEOTIDE SEQUENCE [LARGE SCALE GENOMIC DNA]</scope>
    <source>
        <strain evidence="3 4">B-31</strain>
    </source>
</reference>
<sequence length="397" mass="42819">MPAYFSSDVKSLHSSRCGQVQPASLSIISKRTKRKRRLLCAAGEDMFDDDDEDEMQVFMTRDGDFIFAETRTCWDLDVWLKGAMISHSSCPTSEGPSFVSVSIGGTSLSSRSLGAGISVPVWNQRLSLGCHLSNVPLKIQLYTGGNQRVPCTEWVMPDWLAQAALNDMPVGGPEEDVQSNTIPLLGGRATLMIELASYIHHDPPAKRGPVALDDFTLSSGKVIGGLIGGFILTILIVFVCMWCCCSCCCPRVYQGRRLWLRSILSRSSNAIGTAAQANASTSRPIPPPTTTSRAHFPPAPPPHLPSPPPSRFLNNRPTYLNPQAAVPSAPPAREAPVMMAMPVAEAVNTYRSGNVPLAEARILTSFNAGRGQAGDNGRYGGRQGRQGGSEHDRKISV</sequence>
<evidence type="ECO:0000313" key="4">
    <source>
        <dbReference type="Proteomes" id="UP000019335"/>
    </source>
</evidence>
<dbReference type="Proteomes" id="UP000019335">
    <property type="component" value="Chromosome 8"/>
</dbReference>
<keyword evidence="4" id="KW-1185">Reference proteome</keyword>
<name>W7TI75_9STRA</name>
<feature type="region of interest" description="Disordered" evidence="1">
    <location>
        <begin position="274"/>
        <end position="318"/>
    </location>
</feature>
<keyword evidence="2" id="KW-1133">Transmembrane helix</keyword>
<keyword evidence="2" id="KW-0812">Transmembrane</keyword>
<proteinExistence type="predicted"/>
<organism evidence="3 4">
    <name type="scientific">Nannochloropsis gaditana</name>
    <dbReference type="NCBI Taxonomy" id="72520"/>
    <lineage>
        <taxon>Eukaryota</taxon>
        <taxon>Sar</taxon>
        <taxon>Stramenopiles</taxon>
        <taxon>Ochrophyta</taxon>
        <taxon>Eustigmatophyceae</taxon>
        <taxon>Eustigmatales</taxon>
        <taxon>Monodopsidaceae</taxon>
        <taxon>Nannochloropsis</taxon>
    </lineage>
</organism>
<feature type="compositionally biased region" description="Pro residues" evidence="1">
    <location>
        <begin position="297"/>
        <end position="310"/>
    </location>
</feature>
<evidence type="ECO:0000256" key="1">
    <source>
        <dbReference type="SAM" id="MobiDB-lite"/>
    </source>
</evidence>
<protein>
    <submittedName>
        <fullName evidence="3">Uncharacterized protein</fullName>
    </submittedName>
</protein>
<dbReference type="EMBL" id="AZIL01000609">
    <property type="protein sequence ID" value="EWM26705.1"/>
    <property type="molecule type" value="Genomic_DNA"/>
</dbReference>
<feature type="compositionally biased region" description="Basic and acidic residues" evidence="1">
    <location>
        <begin position="388"/>
        <end position="397"/>
    </location>
</feature>